<feature type="region of interest" description="Disordered" evidence="1">
    <location>
        <begin position="1"/>
        <end position="34"/>
    </location>
</feature>
<name>A0A317XFJ2_9BASI</name>
<sequence>MLNSQRQWPKGDLATGSSSKAESDGDHECDMWEPNSLGVGLQLSLADGAAPAKQLLNSRITDKQK</sequence>
<dbReference type="AlphaFoldDB" id="A0A317XFJ2"/>
<evidence type="ECO:0000256" key="1">
    <source>
        <dbReference type="SAM" id="MobiDB-lite"/>
    </source>
</evidence>
<dbReference type="EMBL" id="KZ819224">
    <property type="protein sequence ID" value="PWY97045.1"/>
    <property type="molecule type" value="Genomic_DNA"/>
</dbReference>
<dbReference type="Proteomes" id="UP000246740">
    <property type="component" value="Unassembled WGS sequence"/>
</dbReference>
<proteinExistence type="predicted"/>
<gene>
    <name evidence="2" type="ORF">BCV70DRAFT_203208</name>
</gene>
<reference evidence="2 3" key="1">
    <citation type="journal article" date="2018" name="Mol. Biol. Evol.">
        <title>Broad Genomic Sampling Reveals a Smut Pathogenic Ancestry of the Fungal Clade Ustilaginomycotina.</title>
        <authorList>
            <person name="Kijpornyongpan T."/>
            <person name="Mondo S.J."/>
            <person name="Barry K."/>
            <person name="Sandor L."/>
            <person name="Lee J."/>
            <person name="Lipzen A."/>
            <person name="Pangilinan J."/>
            <person name="LaButti K."/>
            <person name="Hainaut M."/>
            <person name="Henrissat B."/>
            <person name="Grigoriev I.V."/>
            <person name="Spatafora J.W."/>
            <person name="Aime M.C."/>
        </authorList>
    </citation>
    <scope>NUCLEOTIDE SEQUENCE [LARGE SCALE GENOMIC DNA]</scope>
    <source>
        <strain evidence="2 3">MCA 3645</strain>
    </source>
</reference>
<evidence type="ECO:0000313" key="3">
    <source>
        <dbReference type="Proteomes" id="UP000246740"/>
    </source>
</evidence>
<feature type="compositionally biased region" description="Basic and acidic residues" evidence="1">
    <location>
        <begin position="21"/>
        <end position="30"/>
    </location>
</feature>
<dbReference type="InParanoid" id="A0A317XFJ2"/>
<evidence type="ECO:0000313" key="2">
    <source>
        <dbReference type="EMBL" id="PWY97045.1"/>
    </source>
</evidence>
<organism evidence="2 3">
    <name type="scientific">Testicularia cyperi</name>
    <dbReference type="NCBI Taxonomy" id="1882483"/>
    <lineage>
        <taxon>Eukaryota</taxon>
        <taxon>Fungi</taxon>
        <taxon>Dikarya</taxon>
        <taxon>Basidiomycota</taxon>
        <taxon>Ustilaginomycotina</taxon>
        <taxon>Ustilaginomycetes</taxon>
        <taxon>Ustilaginales</taxon>
        <taxon>Anthracoideaceae</taxon>
        <taxon>Testicularia</taxon>
    </lineage>
</organism>
<keyword evidence="3" id="KW-1185">Reference proteome</keyword>
<protein>
    <submittedName>
        <fullName evidence="2">Uncharacterized protein</fullName>
    </submittedName>
</protein>
<accession>A0A317XFJ2</accession>